<sequence>MSKPILSIVIPTREGFAQHWLQELLKIKGEVEFILVHPPGMAKLEFCDRRVQQINSSFRGEIIQRLTGFFNASGTYLLTINCDEYLNPDITAITSNYFQQFPDSWVMRLARKNFQFGEKQHLDAPWLNILGFEQLQTWNKVTNNNISYDQNSHLLEIPIIPLENKLDLLCFFRQRKDHHGVHTENFDKKVWKNEMVQAAILDLSNLMIIVGPFKYIPFWCLDRLLGLFIQAKFYQSGKIIGHLLPMPEQIRIEDNPPEYSRKNRFYVLAEILLLRRFPQYGYFWNLIINHCRAVLGMAIKSLILRFSQEKLQKQKTSSQLPT</sequence>
<dbReference type="KEGG" id="scs:Sta7437_0826"/>
<gene>
    <name evidence="1" type="ordered locus">Sta7437_0826</name>
</gene>
<reference evidence="2" key="1">
    <citation type="journal article" date="2013" name="Proc. Natl. Acad. Sci. U.S.A.">
        <title>Improving the coverage of the cyanobacterial phylum using diversity-driven genome sequencing.</title>
        <authorList>
            <person name="Shih P.M."/>
            <person name="Wu D."/>
            <person name="Latifi A."/>
            <person name="Axen S.D."/>
            <person name="Fewer D.P."/>
            <person name="Talla E."/>
            <person name="Calteau A."/>
            <person name="Cai F."/>
            <person name="Tandeau de Marsac N."/>
            <person name="Rippka R."/>
            <person name="Herdman M."/>
            <person name="Sivonen K."/>
            <person name="Coursin T."/>
            <person name="Laurent T."/>
            <person name="Goodwin L."/>
            <person name="Nolan M."/>
            <person name="Davenport K.W."/>
            <person name="Han C.S."/>
            <person name="Rubin E.M."/>
            <person name="Eisen J.A."/>
            <person name="Woyke T."/>
            <person name="Gugger M."/>
            <person name="Kerfeld C.A."/>
        </authorList>
    </citation>
    <scope>NUCLEOTIDE SEQUENCE [LARGE SCALE GENOMIC DNA]</scope>
    <source>
        <strain evidence="2">ATCC 29371 / PCC 7437</strain>
    </source>
</reference>
<protein>
    <submittedName>
        <fullName evidence="1">Transposase</fullName>
    </submittedName>
</protein>
<dbReference type="eggNOG" id="COG0463">
    <property type="taxonomic scope" value="Bacteria"/>
</dbReference>
<dbReference type="AlphaFoldDB" id="K9XQP8"/>
<dbReference type="RefSeq" id="WP_015192087.1">
    <property type="nucleotide sequence ID" value="NC_019748.1"/>
</dbReference>
<dbReference type="EMBL" id="CP003653">
    <property type="protein sequence ID" value="AFZ34414.1"/>
    <property type="molecule type" value="Genomic_DNA"/>
</dbReference>
<keyword evidence="2" id="KW-1185">Reference proteome</keyword>
<evidence type="ECO:0000313" key="2">
    <source>
        <dbReference type="Proteomes" id="UP000010473"/>
    </source>
</evidence>
<dbReference type="SUPFAM" id="SSF53448">
    <property type="entry name" value="Nucleotide-diphospho-sugar transferases"/>
    <property type="match status" value="1"/>
</dbReference>
<proteinExistence type="predicted"/>
<accession>K9XQP8</accession>
<dbReference type="PATRIC" id="fig|111780.3.peg.858"/>
<dbReference type="HOGENOM" id="CLU_863078_0_0_3"/>
<name>K9XQP8_STAC7</name>
<evidence type="ECO:0000313" key="1">
    <source>
        <dbReference type="EMBL" id="AFZ34414.1"/>
    </source>
</evidence>
<dbReference type="Proteomes" id="UP000010473">
    <property type="component" value="Chromosome"/>
</dbReference>
<dbReference type="InterPro" id="IPR029044">
    <property type="entry name" value="Nucleotide-diphossugar_trans"/>
</dbReference>
<organism evidence="1 2">
    <name type="scientific">Stanieria cyanosphaera (strain ATCC 29371 / PCC 7437)</name>
    <dbReference type="NCBI Taxonomy" id="111780"/>
    <lineage>
        <taxon>Bacteria</taxon>
        <taxon>Bacillati</taxon>
        <taxon>Cyanobacteriota</taxon>
        <taxon>Cyanophyceae</taxon>
        <taxon>Pleurocapsales</taxon>
        <taxon>Dermocarpellaceae</taxon>
        <taxon>Stanieria</taxon>
    </lineage>
</organism>